<sequence>MFRKFGKVHRNEKGNFTVFTLFIIVGIVILAGLFINVSITFLNINFSKKALDEATRSRAMAVDIPLKEEIGIIEVIHSPHTGSRGLYKETERPTVDYLGKDIPCNGTQVCGGYVSTEYADAVNYAEIYAKNNMIDSVNNYIGNSVKDQPLVSITPKNICFDVQPLPKDEDYVEFACPIKTNSGKTYTVTKKVKVKGYNDPELLNNFNDDTLTGNNTKVRVNNVVFGAAVIEPIEKYRSYLYRLGFKPDKTETFIYSIAYPQIDKCYGDFC</sequence>
<dbReference type="EMBL" id="NVMX01000238">
    <property type="protein sequence ID" value="PDZ94208.1"/>
    <property type="molecule type" value="Genomic_DNA"/>
</dbReference>
<proteinExistence type="predicted"/>
<organism evidence="2 3">
    <name type="scientific">Bacillus cereus</name>
    <dbReference type="NCBI Taxonomy" id="1396"/>
    <lineage>
        <taxon>Bacteria</taxon>
        <taxon>Bacillati</taxon>
        <taxon>Bacillota</taxon>
        <taxon>Bacilli</taxon>
        <taxon>Bacillales</taxon>
        <taxon>Bacillaceae</taxon>
        <taxon>Bacillus</taxon>
        <taxon>Bacillus cereus group</taxon>
    </lineage>
</organism>
<reference evidence="2 3" key="1">
    <citation type="submission" date="2017-09" db="EMBL/GenBank/DDBJ databases">
        <title>Large-scale bioinformatics analysis of Bacillus genomes uncovers conserved roles of natural products in bacterial physiology.</title>
        <authorList>
            <consortium name="Agbiome Team Llc"/>
            <person name="Bleich R.M."/>
            <person name="Grubbs K.J."/>
            <person name="Santa Maria K.C."/>
            <person name="Allen S.E."/>
            <person name="Farag S."/>
            <person name="Shank E.A."/>
            <person name="Bowers A."/>
        </authorList>
    </citation>
    <scope>NUCLEOTIDE SEQUENCE [LARGE SCALE GENOMIC DNA]</scope>
    <source>
        <strain evidence="2 3">AFS092789</strain>
    </source>
</reference>
<feature type="transmembrane region" description="Helical" evidence="1">
    <location>
        <begin position="21"/>
        <end position="42"/>
    </location>
</feature>
<evidence type="ECO:0000313" key="3">
    <source>
        <dbReference type="Proteomes" id="UP000219922"/>
    </source>
</evidence>
<evidence type="ECO:0000313" key="2">
    <source>
        <dbReference type="EMBL" id="PDZ94208.1"/>
    </source>
</evidence>
<evidence type="ECO:0000256" key="1">
    <source>
        <dbReference type="SAM" id="Phobius"/>
    </source>
</evidence>
<comment type="caution">
    <text evidence="2">The sequence shown here is derived from an EMBL/GenBank/DDBJ whole genome shotgun (WGS) entry which is preliminary data.</text>
</comment>
<dbReference type="Proteomes" id="UP000219922">
    <property type="component" value="Unassembled WGS sequence"/>
</dbReference>
<keyword evidence="1" id="KW-0812">Transmembrane</keyword>
<protein>
    <submittedName>
        <fullName evidence="2">Uncharacterized protein</fullName>
    </submittedName>
</protein>
<dbReference type="RefSeq" id="WP_098007207.1">
    <property type="nucleotide sequence ID" value="NZ_NVMX01000238.1"/>
</dbReference>
<name>A0A9X6SSS0_BACCE</name>
<keyword evidence="1" id="KW-0472">Membrane</keyword>
<gene>
    <name evidence="2" type="ORF">CON36_35035</name>
</gene>
<dbReference type="AlphaFoldDB" id="A0A9X6SSS0"/>
<keyword evidence="1" id="KW-1133">Transmembrane helix</keyword>
<accession>A0A9X6SSS0</accession>